<protein>
    <submittedName>
        <fullName evidence="4">Choice-of-anchor J domain-containing protein</fullName>
    </submittedName>
</protein>
<feature type="domain" description="DUF5689" evidence="3">
    <location>
        <begin position="43"/>
        <end position="268"/>
    </location>
</feature>
<evidence type="ECO:0000313" key="5">
    <source>
        <dbReference type="Proteomes" id="UP001297092"/>
    </source>
</evidence>
<dbReference type="Pfam" id="PF16409">
    <property type="entry name" value="DUF5017"/>
    <property type="match status" value="1"/>
</dbReference>
<dbReference type="NCBIfam" id="NF038128">
    <property type="entry name" value="choice_anch_J"/>
    <property type="match status" value="1"/>
</dbReference>
<dbReference type="Gene3D" id="2.60.120.200">
    <property type="match status" value="1"/>
</dbReference>
<gene>
    <name evidence="4" type="ORF">KIV10_02145</name>
</gene>
<dbReference type="InterPro" id="IPR043744">
    <property type="entry name" value="DUF5689"/>
</dbReference>
<evidence type="ECO:0000313" key="4">
    <source>
        <dbReference type="EMBL" id="MBT0606973.1"/>
    </source>
</evidence>
<keyword evidence="1" id="KW-0732">Signal</keyword>
<sequence length="454" mass="49877">MKNLKKLKFLSFLFIVGMILTSCVQDDDFRTPEITSVEPDIEPNFTIALLKSTYDGFEPVELGADSDIPLFIEAYVVSSDESGNFFKTLIIQDAPENPTAGIAISTEAVDLYTKYEPGRKIYFRVDGLYTGEFAGLPTIGTRSGDEIGRISVEDFENRIFRSLESETLVPTVIPISQALSDARLSTLVQFENVQFLSEFNGDTYANCDSTFSENRVIEDCENNSIVVRNSGFADFRCVALPTGNGTLTAITSVFNGTYQLFIRDVEDVDLTGDRCAIDPIEVGVVELPFMENFEGQSAGTGAAVNIEFWTNVNVNGGARIWEVREFSSNKYAQTSAFNSDENPYEAWLITPGLNLQNQTSATLNFDTKDGFYNGDALTVSVSTDYNGDITNATWTDLNATIAQGSTSGYPENFTNSGNIDLSAYAGQVVYIRFKYVGSDSGVTTTYQVDNISVQ</sequence>
<dbReference type="RefSeq" id="WP_214111840.1">
    <property type="nucleotide sequence ID" value="NZ_JAHCTB010000001.1"/>
</dbReference>
<proteinExistence type="predicted"/>
<comment type="caution">
    <text evidence="4">The sequence shown here is derived from an EMBL/GenBank/DDBJ whole genome shotgun (WGS) entry which is preliminary data.</text>
</comment>
<organism evidence="4 5">
    <name type="scientific">Aequorivita echinoideorum</name>
    <dbReference type="NCBI Taxonomy" id="1549647"/>
    <lineage>
        <taxon>Bacteria</taxon>
        <taxon>Pseudomonadati</taxon>
        <taxon>Bacteroidota</taxon>
        <taxon>Flavobacteriia</taxon>
        <taxon>Flavobacteriales</taxon>
        <taxon>Flavobacteriaceae</taxon>
        <taxon>Aequorivita</taxon>
    </lineage>
</organism>
<name>A0ABS5S192_9FLAO</name>
<dbReference type="InterPro" id="IPR032185">
    <property type="entry name" value="DUF5017"/>
</dbReference>
<evidence type="ECO:0000256" key="1">
    <source>
        <dbReference type="SAM" id="SignalP"/>
    </source>
</evidence>
<dbReference type="Pfam" id="PF18942">
    <property type="entry name" value="DUF5689"/>
    <property type="match status" value="1"/>
</dbReference>
<reference evidence="4 5" key="1">
    <citation type="submission" date="2021-05" db="EMBL/GenBank/DDBJ databases">
        <title>Aequorivita echinoideorum JCM 30378 genome.</title>
        <authorList>
            <person name="Zhang H."/>
            <person name="Li C."/>
        </authorList>
    </citation>
    <scope>NUCLEOTIDE SEQUENCE [LARGE SCALE GENOMIC DNA]</scope>
    <source>
        <strain evidence="4 5">JCM30378</strain>
    </source>
</reference>
<dbReference type="PROSITE" id="PS51257">
    <property type="entry name" value="PROKAR_LIPOPROTEIN"/>
    <property type="match status" value="1"/>
</dbReference>
<keyword evidence="5" id="KW-1185">Reference proteome</keyword>
<evidence type="ECO:0000259" key="2">
    <source>
        <dbReference type="Pfam" id="PF16409"/>
    </source>
</evidence>
<dbReference type="Proteomes" id="UP001297092">
    <property type="component" value="Unassembled WGS sequence"/>
</dbReference>
<feature type="signal peptide" evidence="1">
    <location>
        <begin position="1"/>
        <end position="24"/>
    </location>
</feature>
<feature type="domain" description="DUF5017" evidence="2">
    <location>
        <begin position="360"/>
        <end position="446"/>
    </location>
</feature>
<accession>A0ABS5S192</accession>
<evidence type="ECO:0000259" key="3">
    <source>
        <dbReference type="Pfam" id="PF18942"/>
    </source>
</evidence>
<dbReference type="EMBL" id="JAHCTB010000001">
    <property type="protein sequence ID" value="MBT0606973.1"/>
    <property type="molecule type" value="Genomic_DNA"/>
</dbReference>
<feature type="chain" id="PRO_5046622074" evidence="1">
    <location>
        <begin position="25"/>
        <end position="454"/>
    </location>
</feature>